<name>A0A9Q1I8E1_CONCO</name>
<sequence>MLHCFRLYVAESSAPSLLEMSNTHTCVFSLVVLCLGSVTCKEFYFEKGKTDIISCGTAPGRTIEWMYGSQLIVKQIKNGPQAKGPAPMAPRARMSQGTLRLSSPENADGGSYSCVDGQTGGTIQLHQVYIVSALASPSSLVLQGTRVELRCQVSAGSSATPGPSATPVWLQPNGTAVETPKDGSIILQPVELHHAGVWACQVSPERKLSLTITVIGLSSTPKLSVSQGESVLLPCWSPSSIPKDWNLQEAEWKKLSPVPATLLSLGGEKGNLLWKSMGVKGYSLQFEDKKLPGNLSVTLKKVTVQQSGQYQCLLKFQDKGTVKALVTLEVKGQPGNVNVNVNDNDNGPGTNGLNGKDGLLGLSLWVWLAIGVGCLVLTVLICITVYLTKRNKRMKRRARKLRSLTARDYCKCNRGSVGRPNGRRRDAPSGKEGQR</sequence>
<evidence type="ECO:0000259" key="3">
    <source>
        <dbReference type="PROSITE" id="PS50835"/>
    </source>
</evidence>
<comment type="caution">
    <text evidence="4">The sequence shown here is derived from an EMBL/GenBank/DDBJ whole genome shotgun (WGS) entry which is preliminary data.</text>
</comment>
<keyword evidence="2" id="KW-0812">Transmembrane</keyword>
<keyword evidence="5" id="KW-1185">Reference proteome</keyword>
<proteinExistence type="predicted"/>
<feature type="transmembrane region" description="Helical" evidence="2">
    <location>
        <begin position="364"/>
        <end position="387"/>
    </location>
</feature>
<gene>
    <name evidence="4" type="ORF">COCON_G00004340</name>
</gene>
<reference evidence="4" key="1">
    <citation type="journal article" date="2023" name="Science">
        <title>Genome structures resolve the early diversification of teleost fishes.</title>
        <authorList>
            <person name="Parey E."/>
            <person name="Louis A."/>
            <person name="Montfort J."/>
            <person name="Bouchez O."/>
            <person name="Roques C."/>
            <person name="Iampietro C."/>
            <person name="Lluch J."/>
            <person name="Castinel A."/>
            <person name="Donnadieu C."/>
            <person name="Desvignes T."/>
            <person name="Floi Bucao C."/>
            <person name="Jouanno E."/>
            <person name="Wen M."/>
            <person name="Mejri S."/>
            <person name="Dirks R."/>
            <person name="Jansen H."/>
            <person name="Henkel C."/>
            <person name="Chen W.J."/>
            <person name="Zahm M."/>
            <person name="Cabau C."/>
            <person name="Klopp C."/>
            <person name="Thompson A.W."/>
            <person name="Robinson-Rechavi M."/>
            <person name="Braasch I."/>
            <person name="Lecointre G."/>
            <person name="Bobe J."/>
            <person name="Postlethwait J.H."/>
            <person name="Berthelot C."/>
            <person name="Roest Crollius H."/>
            <person name="Guiguen Y."/>
        </authorList>
    </citation>
    <scope>NUCLEOTIDE SEQUENCE</scope>
    <source>
        <strain evidence="4">Concon-B</strain>
    </source>
</reference>
<keyword evidence="2" id="KW-0472">Membrane</keyword>
<dbReference type="SMART" id="SM00409">
    <property type="entry name" value="IG"/>
    <property type="match status" value="2"/>
</dbReference>
<evidence type="ECO:0000313" key="5">
    <source>
        <dbReference type="Proteomes" id="UP001152803"/>
    </source>
</evidence>
<dbReference type="Proteomes" id="UP001152803">
    <property type="component" value="Unassembled WGS sequence"/>
</dbReference>
<dbReference type="InterPro" id="IPR003599">
    <property type="entry name" value="Ig_sub"/>
</dbReference>
<feature type="region of interest" description="Disordered" evidence="1">
    <location>
        <begin position="415"/>
        <end position="435"/>
    </location>
</feature>
<dbReference type="InterPro" id="IPR013783">
    <property type="entry name" value="Ig-like_fold"/>
</dbReference>
<protein>
    <recommendedName>
        <fullName evidence="3">Ig-like domain-containing protein</fullName>
    </recommendedName>
</protein>
<feature type="domain" description="Ig-like" evidence="3">
    <location>
        <begin position="15"/>
        <end position="114"/>
    </location>
</feature>
<dbReference type="PANTHER" id="PTHR11422">
    <property type="entry name" value="T-CELL SURFACE GLYCOPROTEIN CD4"/>
    <property type="match status" value="1"/>
</dbReference>
<dbReference type="EMBL" id="JAFJMO010000001">
    <property type="protein sequence ID" value="KAJ8287775.1"/>
    <property type="molecule type" value="Genomic_DNA"/>
</dbReference>
<dbReference type="PROSITE" id="PS50835">
    <property type="entry name" value="IG_LIKE"/>
    <property type="match status" value="2"/>
</dbReference>
<feature type="compositionally biased region" description="Basic and acidic residues" evidence="1">
    <location>
        <begin position="423"/>
        <end position="435"/>
    </location>
</feature>
<accession>A0A9Q1I8E1</accession>
<dbReference type="PANTHER" id="PTHR11422:SF6">
    <property type="entry name" value="HEMICENTIN-1 ISOFORM X1"/>
    <property type="match status" value="1"/>
</dbReference>
<evidence type="ECO:0000313" key="4">
    <source>
        <dbReference type="EMBL" id="KAJ8287775.1"/>
    </source>
</evidence>
<dbReference type="OrthoDB" id="6159398at2759"/>
<dbReference type="SUPFAM" id="SSF48726">
    <property type="entry name" value="Immunoglobulin"/>
    <property type="match status" value="3"/>
</dbReference>
<evidence type="ECO:0000256" key="1">
    <source>
        <dbReference type="SAM" id="MobiDB-lite"/>
    </source>
</evidence>
<organism evidence="4 5">
    <name type="scientific">Conger conger</name>
    <name type="common">Conger eel</name>
    <name type="synonym">Muraena conger</name>
    <dbReference type="NCBI Taxonomy" id="82655"/>
    <lineage>
        <taxon>Eukaryota</taxon>
        <taxon>Metazoa</taxon>
        <taxon>Chordata</taxon>
        <taxon>Craniata</taxon>
        <taxon>Vertebrata</taxon>
        <taxon>Euteleostomi</taxon>
        <taxon>Actinopterygii</taxon>
        <taxon>Neopterygii</taxon>
        <taxon>Teleostei</taxon>
        <taxon>Anguilliformes</taxon>
        <taxon>Congridae</taxon>
        <taxon>Conger</taxon>
    </lineage>
</organism>
<keyword evidence="2" id="KW-1133">Transmembrane helix</keyword>
<dbReference type="InterPro" id="IPR036179">
    <property type="entry name" value="Ig-like_dom_sf"/>
</dbReference>
<dbReference type="Pfam" id="PF07686">
    <property type="entry name" value="V-set"/>
    <property type="match status" value="1"/>
</dbReference>
<dbReference type="InterPro" id="IPR007110">
    <property type="entry name" value="Ig-like_dom"/>
</dbReference>
<dbReference type="Gene3D" id="2.60.40.10">
    <property type="entry name" value="Immunoglobulins"/>
    <property type="match status" value="2"/>
</dbReference>
<dbReference type="InterPro" id="IPR013106">
    <property type="entry name" value="Ig_V-set"/>
</dbReference>
<evidence type="ECO:0000256" key="2">
    <source>
        <dbReference type="SAM" id="Phobius"/>
    </source>
</evidence>
<feature type="domain" description="Ig-like" evidence="3">
    <location>
        <begin position="126"/>
        <end position="211"/>
    </location>
</feature>
<dbReference type="AlphaFoldDB" id="A0A9Q1I8E1"/>